<dbReference type="InterPro" id="IPR043216">
    <property type="entry name" value="PAP-like"/>
</dbReference>
<evidence type="ECO:0000259" key="2">
    <source>
        <dbReference type="PROSITE" id="PS50181"/>
    </source>
</evidence>
<dbReference type="Proteomes" id="UP000663881">
    <property type="component" value="Unassembled WGS sequence"/>
</dbReference>
<feature type="domain" description="F-box" evidence="2">
    <location>
        <begin position="192"/>
        <end position="237"/>
    </location>
</feature>
<keyword evidence="1" id="KW-0472">Membrane</keyword>
<organism evidence="3 4">
    <name type="scientific">Adineta steineri</name>
    <dbReference type="NCBI Taxonomy" id="433720"/>
    <lineage>
        <taxon>Eukaryota</taxon>
        <taxon>Metazoa</taxon>
        <taxon>Spiralia</taxon>
        <taxon>Gnathifera</taxon>
        <taxon>Rotifera</taxon>
        <taxon>Eurotatoria</taxon>
        <taxon>Bdelloidea</taxon>
        <taxon>Adinetida</taxon>
        <taxon>Adinetidae</taxon>
        <taxon>Adineta</taxon>
    </lineage>
</organism>
<reference evidence="3" key="1">
    <citation type="submission" date="2021-02" db="EMBL/GenBank/DDBJ databases">
        <authorList>
            <person name="Nowell W R."/>
        </authorList>
    </citation>
    <scope>NUCLEOTIDE SEQUENCE</scope>
</reference>
<sequence length="754" mass="89142">MIQRMPNGLQRRMWAYEAIKAMSTDALKPESSIMSYGSMEISSIDTRRRTAILQPVSALKLVFDGISLVIVLLTWLLFKYLVKPVKRAFLSKVVYKIQIRSKVIDIPEWLGNLYIVVGVFIFANCCNSFLTNVGKVTVGRLRPHFIPSCFEKYSYKDFCQYPNEWIVNYTCLGESNDFVKDKDGARDIRISTTSIEYLSNEIFYEIFDYLDDYDIFESFSKLNNRFQHLLICLFLRLKIKISHLSLQNRFIQNRYIDFNLKQSRTTTDFLLNHLESLRFIDIESNNILQRLSILSLLPRLMSLTIIIEDDFKNLNDIYLLIFKIPALKFIKISYNQYNPYIPLPIATIYQITSIERLNINHTCRIINLITILSYTPQLSHLTCKGLIDWDEVIQDFTITLPYLTYISLGLCFMQFNEFEIFIKKLSHCLEVLKISFYDNKTYIDGNRWKQLISQYLPQLQKFYFRHDEIIDSNFNVIKFYEQINQFNSLFWIERQWISNLSISISGTICKQIMFSVNPYKKKWNQSSEYIENNSYDQKFSSIKQIQHGITTRESSAYKYLMKNFQSVDLIIKYWDFNRYENSILYNVIPILKMTKITHLNIQNEQFFIGLFVNLLRMLPDLESLELKTLSTKDYNSSPYVYENIFNSLSANNKITKILLTCANDFKQIQFFIDLCPYIQYFEIYCSNDTNIESLVRLILMDNLKFIPNLNILCLSIPTANDKLVDELQTVLKPMNLYANYMVKRLLDKIHIQSK</sequence>
<evidence type="ECO:0000256" key="1">
    <source>
        <dbReference type="SAM" id="Phobius"/>
    </source>
</evidence>
<accession>A0A819FSH7</accession>
<evidence type="ECO:0000313" key="3">
    <source>
        <dbReference type="EMBL" id="CAF3874127.1"/>
    </source>
</evidence>
<dbReference type="PANTHER" id="PTHR10165:SF103">
    <property type="entry name" value="PHOSPHOLIPID PHOSPHATASE HOMOLOG 1.2 HOMOLOG"/>
    <property type="match status" value="1"/>
</dbReference>
<dbReference type="GO" id="GO:0007165">
    <property type="term" value="P:signal transduction"/>
    <property type="evidence" value="ECO:0007669"/>
    <property type="project" value="TreeGrafter"/>
</dbReference>
<dbReference type="Gene3D" id="3.80.10.10">
    <property type="entry name" value="Ribonuclease Inhibitor"/>
    <property type="match status" value="1"/>
</dbReference>
<dbReference type="GO" id="GO:0008195">
    <property type="term" value="F:phosphatidate phosphatase activity"/>
    <property type="evidence" value="ECO:0007669"/>
    <property type="project" value="TreeGrafter"/>
</dbReference>
<evidence type="ECO:0000313" key="4">
    <source>
        <dbReference type="Proteomes" id="UP000663881"/>
    </source>
</evidence>
<comment type="caution">
    <text evidence="3">The sequence shown here is derived from an EMBL/GenBank/DDBJ whole genome shotgun (WGS) entry which is preliminary data.</text>
</comment>
<feature type="transmembrane region" description="Helical" evidence="1">
    <location>
        <begin position="61"/>
        <end position="82"/>
    </location>
</feature>
<proteinExistence type="predicted"/>
<dbReference type="InterPro" id="IPR032675">
    <property type="entry name" value="LRR_dom_sf"/>
</dbReference>
<keyword evidence="1" id="KW-0812">Transmembrane</keyword>
<dbReference type="GO" id="GO:0005886">
    <property type="term" value="C:plasma membrane"/>
    <property type="evidence" value="ECO:0007669"/>
    <property type="project" value="TreeGrafter"/>
</dbReference>
<name>A0A819FSH7_9BILA</name>
<dbReference type="PANTHER" id="PTHR10165">
    <property type="entry name" value="LIPID PHOSPHATE PHOSPHATASE"/>
    <property type="match status" value="1"/>
</dbReference>
<dbReference type="GO" id="GO:0046839">
    <property type="term" value="P:phospholipid dephosphorylation"/>
    <property type="evidence" value="ECO:0007669"/>
    <property type="project" value="TreeGrafter"/>
</dbReference>
<dbReference type="PROSITE" id="PS50181">
    <property type="entry name" value="FBOX"/>
    <property type="match status" value="1"/>
</dbReference>
<keyword evidence="1" id="KW-1133">Transmembrane helix</keyword>
<dbReference type="AlphaFoldDB" id="A0A819FSH7"/>
<gene>
    <name evidence="3" type="ORF">OKA104_LOCUS22772</name>
</gene>
<dbReference type="GO" id="GO:0006644">
    <property type="term" value="P:phospholipid metabolic process"/>
    <property type="evidence" value="ECO:0007669"/>
    <property type="project" value="InterPro"/>
</dbReference>
<dbReference type="EMBL" id="CAJOAY010001684">
    <property type="protein sequence ID" value="CAF3874127.1"/>
    <property type="molecule type" value="Genomic_DNA"/>
</dbReference>
<dbReference type="SUPFAM" id="SSF52047">
    <property type="entry name" value="RNI-like"/>
    <property type="match status" value="1"/>
</dbReference>
<dbReference type="InterPro" id="IPR001810">
    <property type="entry name" value="F-box_dom"/>
</dbReference>
<protein>
    <recommendedName>
        <fullName evidence="2">F-box domain-containing protein</fullName>
    </recommendedName>
</protein>